<dbReference type="Proteomes" id="UP000242146">
    <property type="component" value="Unassembled WGS sequence"/>
</dbReference>
<dbReference type="InterPro" id="IPR035979">
    <property type="entry name" value="RBD_domain_sf"/>
</dbReference>
<feature type="compositionally biased region" description="Low complexity" evidence="2">
    <location>
        <begin position="352"/>
        <end position="364"/>
    </location>
</feature>
<evidence type="ECO:0000259" key="3">
    <source>
        <dbReference type="PROSITE" id="PS50102"/>
    </source>
</evidence>
<name>A0A1X2GTF5_9FUNG</name>
<organism evidence="4 5">
    <name type="scientific">Hesseltinella vesiculosa</name>
    <dbReference type="NCBI Taxonomy" id="101127"/>
    <lineage>
        <taxon>Eukaryota</taxon>
        <taxon>Fungi</taxon>
        <taxon>Fungi incertae sedis</taxon>
        <taxon>Mucoromycota</taxon>
        <taxon>Mucoromycotina</taxon>
        <taxon>Mucoromycetes</taxon>
        <taxon>Mucorales</taxon>
        <taxon>Cunninghamellaceae</taxon>
        <taxon>Hesseltinella</taxon>
    </lineage>
</organism>
<dbReference type="OrthoDB" id="336240at2759"/>
<evidence type="ECO:0000313" key="4">
    <source>
        <dbReference type="EMBL" id="ORX60689.1"/>
    </source>
</evidence>
<gene>
    <name evidence="4" type="ORF">DM01DRAFT_1371240</name>
</gene>
<proteinExistence type="predicted"/>
<reference evidence="4 5" key="1">
    <citation type="submission" date="2016-07" db="EMBL/GenBank/DDBJ databases">
        <title>Pervasive Adenine N6-methylation of Active Genes in Fungi.</title>
        <authorList>
            <consortium name="DOE Joint Genome Institute"/>
            <person name="Mondo S.J."/>
            <person name="Dannebaum R.O."/>
            <person name="Kuo R.C."/>
            <person name="Labutti K."/>
            <person name="Haridas S."/>
            <person name="Kuo A."/>
            <person name="Salamov A."/>
            <person name="Ahrendt S.R."/>
            <person name="Lipzen A."/>
            <person name="Sullivan W."/>
            <person name="Andreopoulos W.B."/>
            <person name="Clum A."/>
            <person name="Lindquist E."/>
            <person name="Daum C."/>
            <person name="Ramamoorthy G.K."/>
            <person name="Gryganskyi A."/>
            <person name="Culley D."/>
            <person name="Magnuson J.K."/>
            <person name="James T.Y."/>
            <person name="O'Malley M.A."/>
            <person name="Stajich J.E."/>
            <person name="Spatafora J.W."/>
            <person name="Visel A."/>
            <person name="Grigoriev I.V."/>
        </authorList>
    </citation>
    <scope>NUCLEOTIDE SEQUENCE [LARGE SCALE GENOMIC DNA]</scope>
    <source>
        <strain evidence="4 5">NRRL 3301</strain>
    </source>
</reference>
<keyword evidence="5" id="KW-1185">Reference proteome</keyword>
<comment type="caution">
    <text evidence="4">The sequence shown here is derived from an EMBL/GenBank/DDBJ whole genome shotgun (WGS) entry which is preliminary data.</text>
</comment>
<dbReference type="STRING" id="101127.A0A1X2GTF5"/>
<feature type="region of interest" description="Disordered" evidence="2">
    <location>
        <begin position="447"/>
        <end position="467"/>
    </location>
</feature>
<dbReference type="SUPFAM" id="SSF54928">
    <property type="entry name" value="RNA-binding domain, RBD"/>
    <property type="match status" value="1"/>
</dbReference>
<dbReference type="Gene3D" id="3.30.70.330">
    <property type="match status" value="1"/>
</dbReference>
<keyword evidence="1" id="KW-0694">RNA-binding</keyword>
<dbReference type="AlphaFoldDB" id="A0A1X2GTF5"/>
<evidence type="ECO:0000256" key="2">
    <source>
        <dbReference type="SAM" id="MobiDB-lite"/>
    </source>
</evidence>
<dbReference type="InterPro" id="IPR012677">
    <property type="entry name" value="Nucleotide-bd_a/b_plait_sf"/>
</dbReference>
<dbReference type="CDD" id="cd12254">
    <property type="entry name" value="RRM_hnRNPH_ESRPs_RBM12_like"/>
    <property type="match status" value="1"/>
</dbReference>
<dbReference type="GO" id="GO:0003723">
    <property type="term" value="F:RNA binding"/>
    <property type="evidence" value="ECO:0007669"/>
    <property type="project" value="UniProtKB-UniRule"/>
</dbReference>
<dbReference type="InterPro" id="IPR000504">
    <property type="entry name" value="RRM_dom"/>
</dbReference>
<dbReference type="EMBL" id="MCGT01000004">
    <property type="protein sequence ID" value="ORX60689.1"/>
    <property type="molecule type" value="Genomic_DNA"/>
</dbReference>
<dbReference type="PROSITE" id="PS50102">
    <property type="entry name" value="RRM"/>
    <property type="match status" value="1"/>
</dbReference>
<accession>A0A1X2GTF5</accession>
<evidence type="ECO:0000256" key="1">
    <source>
        <dbReference type="PROSITE-ProRule" id="PRU00176"/>
    </source>
</evidence>
<evidence type="ECO:0000313" key="5">
    <source>
        <dbReference type="Proteomes" id="UP000242146"/>
    </source>
</evidence>
<feature type="domain" description="RRM" evidence="3">
    <location>
        <begin position="74"/>
        <end position="154"/>
    </location>
</feature>
<protein>
    <recommendedName>
        <fullName evidence="3">RRM domain-containing protein</fullName>
    </recommendedName>
</protein>
<dbReference type="SMART" id="SM00360">
    <property type="entry name" value="RRM"/>
    <property type="match status" value="1"/>
</dbReference>
<sequence>MDDTASPIQSPGFATFPPLERPHCTRQCLTSNVARLDDAKPAYCYPCLYKYQDWFCQQTMAYTFSWSDLPCAKLSNIPWDVSQQDILQFFSHVQLPPMTSYAQPIHILMDRTTGKTLSDAYVEFASMADLQIAIETRHQCSLKGRVVSVMPCEQDELLKAVFPKWRGQFHGNVAVPPDEKVVRSMSTAAGGGNDGSCPLFVTREEINSLLVVCKNYKLHFSKKCVERPFENIISIVSKYPWQQADLITGTHRNLVFDMLRLSIVTLKKNHLVKTHVQVNPTLLDRLVRAGLLCPAFTQQQKSMLLQSARLDCPIDLSFVFMPYDQSPPMMARPLKQDITAMDYNLYPYSTSPSTSSSTSSTSSSRQPLHHQPSFDELDAASPSVSYPPHFQHYALHRPQGSNASLLPPYLMVPSASYPYLHDFPASLIKPDPSTPIACMPSPTIPTSPWRPWDAPPPSPSPISEDWYPSSSSKWHPDGFSNPLLVPFVKESQCKVMSV</sequence>
<feature type="region of interest" description="Disordered" evidence="2">
    <location>
        <begin position="352"/>
        <end position="381"/>
    </location>
</feature>